<protein>
    <recommendedName>
        <fullName evidence="2">KilA-N domain-containing protein</fullName>
    </recommendedName>
</protein>
<organismHost>
    <name type="scientific">Choristoneura fumiferana</name>
    <name type="common">Spruce budworm moth</name>
    <name type="synonym">Archips fumiferana</name>
    <dbReference type="NCBI Taxonomy" id="7141"/>
</organismHost>
<dbReference type="Pfam" id="PF04383">
    <property type="entry name" value="KilA-N"/>
    <property type="match status" value="1"/>
</dbReference>
<evidence type="ECO:0000313" key="4">
    <source>
        <dbReference type="Proteomes" id="UP000792220"/>
    </source>
</evidence>
<gene>
    <name evidence="3" type="ORF">CHBEV_183</name>
</gene>
<dbReference type="KEGG" id="vg:15613173"/>
<accession>A0A916KPN0</accession>
<dbReference type="GeneID" id="15613173"/>
<dbReference type="InterPro" id="IPR018004">
    <property type="entry name" value="KilA/APSES_HTH"/>
</dbReference>
<keyword evidence="1" id="KW-1133">Transmembrane helix</keyword>
<proteinExistence type="predicted"/>
<evidence type="ECO:0000259" key="2">
    <source>
        <dbReference type="PROSITE" id="PS51301"/>
    </source>
</evidence>
<evidence type="ECO:0000313" key="3">
    <source>
        <dbReference type="EMBL" id="CCU55751.1"/>
    </source>
</evidence>
<reference evidence="3" key="1">
    <citation type="journal article" date="2013" name="J. Virol.">
        <title>New Insights into the Evolution of Entomopoxvirinae from the Complete Genome Sequences of Four Entomopoxviruses Infecting Adoxophyes honmai, Choristoneura biennis, Choristoneura rosaceana, and Mythimna separata.</title>
        <authorList>
            <person name="Theze J."/>
            <person name="Takatsuka J."/>
            <person name="Li Z."/>
            <person name="Gallais J."/>
            <person name="Doucet D."/>
            <person name="Arif B."/>
            <person name="Nakai M."/>
            <person name="Herniou E.A."/>
        </authorList>
    </citation>
    <scope>NUCLEOTIDE SEQUENCE</scope>
</reference>
<dbReference type="Proteomes" id="UP000792220">
    <property type="component" value="Genome"/>
</dbReference>
<keyword evidence="1" id="KW-0472">Membrane</keyword>
<dbReference type="PROSITE" id="PS51301">
    <property type="entry name" value="KILA_N"/>
    <property type="match status" value="1"/>
</dbReference>
<dbReference type="InterPro" id="IPR017880">
    <property type="entry name" value="KilA_N"/>
</dbReference>
<dbReference type="EMBL" id="HF679132">
    <property type="protein sequence ID" value="CCU55751.1"/>
    <property type="molecule type" value="Genomic_DNA"/>
</dbReference>
<keyword evidence="1" id="KW-0812">Transmembrane</keyword>
<keyword evidence="4" id="KW-1185">Reference proteome</keyword>
<dbReference type="RefSeq" id="YP_008004253.1">
    <property type="nucleotide sequence ID" value="NC_021248.1"/>
</dbReference>
<feature type="domain" description="KilA-N" evidence="2">
    <location>
        <begin position="30"/>
        <end position="130"/>
    </location>
</feature>
<sequence length="222" mass="26795">MKFYIKINYKSYKFHYYNMNVLIKYNIKNDYICLTMNNFNIICNNKTKLFNATRLCETAEKDVYDWLNENYKMTMSYLQIDNSANNIYMENGNNKLMLNGLYVNEYILLAISIWISYDHYIRCLNIMIHTNTIDDDKILEYTTAYLNLNIKIIINKNDIKSKINDIMNNINDNDTVTRKYILNNIKSNLNKYIIWCEIKNILKWKNSKLPIHYNCKTIYVKY</sequence>
<feature type="transmembrane region" description="Helical" evidence="1">
    <location>
        <begin position="96"/>
        <end position="117"/>
    </location>
</feature>
<evidence type="ECO:0000256" key="1">
    <source>
        <dbReference type="SAM" id="Phobius"/>
    </source>
</evidence>
<dbReference type="OrthoDB" id="34243at10239"/>
<organism evidence="3 4">
    <name type="scientific">Choristoneura biennis entomopoxvirus</name>
    <name type="common">CbEPV</name>
    <dbReference type="NCBI Taxonomy" id="10288"/>
    <lineage>
        <taxon>Viruses</taxon>
        <taxon>Varidnaviria</taxon>
        <taxon>Bamfordvirae</taxon>
        <taxon>Nucleocytoviricota</taxon>
        <taxon>Pokkesviricetes</taxon>
        <taxon>Chitovirales</taxon>
        <taxon>Poxviridae</taxon>
        <taxon>Entomopoxvirinae</taxon>
        <taxon>Betaentomopoxvirus</taxon>
        <taxon>Betaentomopoxvirus cbiennis</taxon>
    </lineage>
</organism>
<name>A0A916KPN0_CBEPV</name>